<sequence>MKDLAFQGTWRAYQQKILDDLANLIGDDGLHIVAAPGSGKTVLGLEVMCRLGEATLILAPSKTIRDQWAHRLRTMFLPADLAEPEWISHDVRAPGTVTIITYQALHAAFSGHSSEEEILDGEEEGSDGAESGEPGKQETEKARKKIIAKLHEKKVRTLVLDEAHHLRNEWWKALTMLKEALGQPTVVALTATPPYDVDPQEWDRYQALCGPIDGEISVPELVLQGDLCPHQDYVHFSLPSALEAQKLAEFRAQIGDFIETLLESAEFKEAILRHPWITQPIENVEHILDDARFFSSMLIFLNSQYVDLPQSTLDILGVKAREIPDLTLEWIEVLLNGVIYTYRNDFEEAEQAIRCQQDRLREIRAVEHSRVRLTDPRSVQKLLVSSVSKLNAIVDITRLESASMRDELRMVILSDYIRKDALPTAPADLQPIERMGVVPIFETLRRSELDLKLGILTGSLVVIPAGSKGILDEIADRLGIGAEHIRYQPTAFDAGFLSVELGGELSRNIVHMITELFSRGGITVLVGTQALLGEGWDAPSVNTLILASTVGSYVLSNQMRGRAIRIDPRSPQKAANVWHLAVIDPEKLQQRIPLRFGRKSTDGKAPDPYDTMTIDLGSDVDALKRRFYAFEGLSFGEPPLIESGFQRLMLGAAKWNARGVDDINKMMERRAADRKSLKSRWHSALHSKRAVARMQETLESNYAPKGLVNWNTTKFLFAHSAALAGMILSGFLHSFRATHIRSLQQLELVLFVMFASLAIFCLPGALKASLLLLRNGSLEGSMKQVGITVLETLHHMGVIRTDLGKVSVEATLDQNGMIYCRLAGATTIERSRFLDALREVLVPPQNPRYILVRSSKFWRLNRVDYHAVPSIIGRKREDAIYFAGLWNRYVGHTELVYTRSAQGRLKLLQFRAKSFASAFTRKTDRISRWE</sequence>
<organism evidence="4 5">
    <name type="scientific">Rhizobium leguminosarum</name>
    <dbReference type="NCBI Taxonomy" id="384"/>
    <lineage>
        <taxon>Bacteria</taxon>
        <taxon>Pseudomonadati</taxon>
        <taxon>Pseudomonadota</taxon>
        <taxon>Alphaproteobacteria</taxon>
        <taxon>Hyphomicrobiales</taxon>
        <taxon>Rhizobiaceae</taxon>
        <taxon>Rhizobium/Agrobacterium group</taxon>
        <taxon>Rhizobium</taxon>
    </lineage>
</organism>
<reference evidence="4 5" key="1">
    <citation type="submission" date="2019-02" db="EMBL/GenBank/DDBJ databases">
        <title>The genomic architecture of introgression among sibling species of bacteria.</title>
        <authorList>
            <person name="Cavassim M.I.A."/>
            <person name="Moeskjaer S."/>
            <person name="Moslemi C."/>
            <person name="Fields B."/>
            <person name="Bachmann A."/>
            <person name="Vilhjalmsson B."/>
            <person name="Schierup M.H."/>
            <person name="Young J.P.W."/>
            <person name="Andersen S.U."/>
        </authorList>
    </citation>
    <scope>NUCLEOTIDE SEQUENCE [LARGE SCALE GENOMIC DNA]</scope>
    <source>
        <strain evidence="4 5">SM145A</strain>
    </source>
</reference>
<protein>
    <submittedName>
        <fullName evidence="4">DEAD/DEAH box helicase</fullName>
    </submittedName>
</protein>
<dbReference type="GO" id="GO:0016787">
    <property type="term" value="F:hydrolase activity"/>
    <property type="evidence" value="ECO:0007669"/>
    <property type="project" value="InterPro"/>
</dbReference>
<keyword evidence="2" id="KW-0812">Transmembrane</keyword>
<evidence type="ECO:0000259" key="3">
    <source>
        <dbReference type="PROSITE" id="PS51192"/>
    </source>
</evidence>
<keyword evidence="2" id="KW-0472">Membrane</keyword>
<keyword evidence="4" id="KW-0378">Hydrolase</keyword>
<keyword evidence="4" id="KW-0067">ATP-binding</keyword>
<proteinExistence type="predicted"/>
<feature type="region of interest" description="Disordered" evidence="1">
    <location>
        <begin position="113"/>
        <end position="142"/>
    </location>
</feature>
<feature type="transmembrane region" description="Helical" evidence="2">
    <location>
        <begin position="715"/>
        <end position="735"/>
    </location>
</feature>
<feature type="compositionally biased region" description="Acidic residues" evidence="1">
    <location>
        <begin position="116"/>
        <end position="127"/>
    </location>
</feature>
<evidence type="ECO:0000313" key="5">
    <source>
        <dbReference type="Proteomes" id="UP000293652"/>
    </source>
</evidence>
<dbReference type="Gene3D" id="3.40.50.300">
    <property type="entry name" value="P-loop containing nucleotide triphosphate hydrolases"/>
    <property type="match status" value="2"/>
</dbReference>
<dbReference type="Pfam" id="PF04851">
    <property type="entry name" value="ResIII"/>
    <property type="match status" value="1"/>
</dbReference>
<dbReference type="AlphaFoldDB" id="A0A4Q8XZK9"/>
<dbReference type="SUPFAM" id="SSF52540">
    <property type="entry name" value="P-loop containing nucleoside triphosphate hydrolases"/>
    <property type="match status" value="1"/>
</dbReference>
<dbReference type="PANTHER" id="PTHR47396">
    <property type="entry name" value="TYPE I RESTRICTION ENZYME ECOKI R PROTEIN"/>
    <property type="match status" value="1"/>
</dbReference>
<dbReference type="InterPro" id="IPR014001">
    <property type="entry name" value="Helicase_ATP-bd"/>
</dbReference>
<evidence type="ECO:0000256" key="2">
    <source>
        <dbReference type="SAM" id="Phobius"/>
    </source>
</evidence>
<accession>A0A4Q8XZK9</accession>
<dbReference type="GO" id="GO:0005829">
    <property type="term" value="C:cytosol"/>
    <property type="evidence" value="ECO:0007669"/>
    <property type="project" value="TreeGrafter"/>
</dbReference>
<evidence type="ECO:0000256" key="1">
    <source>
        <dbReference type="SAM" id="MobiDB-lite"/>
    </source>
</evidence>
<dbReference type="PANTHER" id="PTHR47396:SF1">
    <property type="entry name" value="ATP-DEPENDENT HELICASE IRC3-RELATED"/>
    <property type="match status" value="1"/>
</dbReference>
<dbReference type="InterPro" id="IPR006935">
    <property type="entry name" value="Helicase/UvrB_N"/>
</dbReference>
<dbReference type="InterPro" id="IPR027417">
    <property type="entry name" value="P-loop_NTPase"/>
</dbReference>
<dbReference type="GO" id="GO:0003677">
    <property type="term" value="F:DNA binding"/>
    <property type="evidence" value="ECO:0007669"/>
    <property type="project" value="InterPro"/>
</dbReference>
<dbReference type="SMART" id="SM00487">
    <property type="entry name" value="DEXDc"/>
    <property type="match status" value="1"/>
</dbReference>
<keyword evidence="2" id="KW-1133">Transmembrane helix</keyword>
<dbReference type="RefSeq" id="WP_130749892.1">
    <property type="nucleotide sequence ID" value="NZ_SIPC01000001.1"/>
</dbReference>
<dbReference type="EMBL" id="SIPC01000001">
    <property type="protein sequence ID" value="TAX72472.1"/>
    <property type="molecule type" value="Genomic_DNA"/>
</dbReference>
<gene>
    <name evidence="4" type="ORF">ELI03_12290</name>
</gene>
<keyword evidence="4" id="KW-0547">Nucleotide-binding</keyword>
<keyword evidence="4" id="KW-0347">Helicase</keyword>
<comment type="caution">
    <text evidence="4">The sequence shown here is derived from an EMBL/GenBank/DDBJ whole genome shotgun (WGS) entry which is preliminary data.</text>
</comment>
<dbReference type="InterPro" id="IPR050742">
    <property type="entry name" value="Helicase_Restrict-Modif_Enz"/>
</dbReference>
<feature type="domain" description="Helicase ATP-binding" evidence="3">
    <location>
        <begin position="21"/>
        <end position="211"/>
    </location>
</feature>
<dbReference type="GO" id="GO:0004386">
    <property type="term" value="F:helicase activity"/>
    <property type="evidence" value="ECO:0007669"/>
    <property type="project" value="UniProtKB-KW"/>
</dbReference>
<dbReference type="PROSITE" id="PS51192">
    <property type="entry name" value="HELICASE_ATP_BIND_1"/>
    <property type="match status" value="1"/>
</dbReference>
<name>A0A4Q8XZK9_RHILE</name>
<dbReference type="GO" id="GO:0005524">
    <property type="term" value="F:ATP binding"/>
    <property type="evidence" value="ECO:0007669"/>
    <property type="project" value="InterPro"/>
</dbReference>
<dbReference type="Proteomes" id="UP000293652">
    <property type="component" value="Unassembled WGS sequence"/>
</dbReference>
<evidence type="ECO:0000313" key="4">
    <source>
        <dbReference type="EMBL" id="TAX72472.1"/>
    </source>
</evidence>
<feature type="transmembrane region" description="Helical" evidence="2">
    <location>
        <begin position="747"/>
        <end position="766"/>
    </location>
</feature>